<dbReference type="AlphaFoldDB" id="L8FV48"/>
<evidence type="ECO:0000313" key="3">
    <source>
        <dbReference type="EMBL" id="ELR04358.1"/>
    </source>
</evidence>
<keyword evidence="2" id="KW-0812">Transmembrane</keyword>
<feature type="compositionally biased region" description="Basic and acidic residues" evidence="1">
    <location>
        <begin position="149"/>
        <end position="158"/>
    </location>
</feature>
<reference evidence="4" key="1">
    <citation type="submission" date="2010-09" db="EMBL/GenBank/DDBJ databases">
        <title>The genome sequence of Geomyces destructans 20631-21.</title>
        <authorList>
            <consortium name="The Broad Institute Genome Sequencing Platform"/>
            <person name="Cuomo C.A."/>
            <person name="Blehert D.S."/>
            <person name="Lorch J.M."/>
            <person name="Young S.K."/>
            <person name="Zeng Q."/>
            <person name="Gargeya S."/>
            <person name="Fitzgerald M."/>
            <person name="Haas B."/>
            <person name="Abouelleil A."/>
            <person name="Alvarado L."/>
            <person name="Arachchi H.M."/>
            <person name="Berlin A."/>
            <person name="Brown A."/>
            <person name="Chapman S.B."/>
            <person name="Chen Z."/>
            <person name="Dunbar C."/>
            <person name="Freedman E."/>
            <person name="Gearin G."/>
            <person name="Gellesch M."/>
            <person name="Goldberg J."/>
            <person name="Griggs A."/>
            <person name="Gujja S."/>
            <person name="Heiman D."/>
            <person name="Howarth C."/>
            <person name="Larson L."/>
            <person name="Lui A."/>
            <person name="MacDonald P.J.P."/>
            <person name="Montmayeur A."/>
            <person name="Murphy C."/>
            <person name="Neiman D."/>
            <person name="Pearson M."/>
            <person name="Priest M."/>
            <person name="Roberts A."/>
            <person name="Saif S."/>
            <person name="Shea T."/>
            <person name="Shenoy N."/>
            <person name="Sisk P."/>
            <person name="Stolte C."/>
            <person name="Sykes S."/>
            <person name="Wortman J."/>
            <person name="Nusbaum C."/>
            <person name="Birren B."/>
        </authorList>
    </citation>
    <scope>NUCLEOTIDE SEQUENCE [LARGE SCALE GENOMIC DNA]</scope>
    <source>
        <strain evidence="4">ATCC MYA-4855 / 20631-21</strain>
    </source>
</reference>
<feature type="region of interest" description="Disordered" evidence="1">
    <location>
        <begin position="149"/>
        <end position="193"/>
    </location>
</feature>
<dbReference type="OrthoDB" id="18110at2759"/>
<keyword evidence="4" id="KW-1185">Reference proteome</keyword>
<feature type="transmembrane region" description="Helical" evidence="2">
    <location>
        <begin position="431"/>
        <end position="455"/>
    </location>
</feature>
<organism evidence="3 4">
    <name type="scientific">Pseudogymnoascus destructans (strain ATCC MYA-4855 / 20631-21)</name>
    <name type="common">Bat white-nose syndrome fungus</name>
    <name type="synonym">Geomyces destructans</name>
    <dbReference type="NCBI Taxonomy" id="658429"/>
    <lineage>
        <taxon>Eukaryota</taxon>
        <taxon>Fungi</taxon>
        <taxon>Dikarya</taxon>
        <taxon>Ascomycota</taxon>
        <taxon>Pezizomycotina</taxon>
        <taxon>Leotiomycetes</taxon>
        <taxon>Thelebolales</taxon>
        <taxon>Thelebolaceae</taxon>
        <taxon>Pseudogymnoascus</taxon>
    </lineage>
</organism>
<keyword evidence="2" id="KW-0472">Membrane</keyword>
<dbReference type="EMBL" id="GL573346">
    <property type="protein sequence ID" value="ELR04358.1"/>
    <property type="molecule type" value="Genomic_DNA"/>
</dbReference>
<dbReference type="PANTHER" id="PTHR23524:SF1">
    <property type="entry name" value="MRH DOMAIN-CONTAINING PROTEIN-RELATED"/>
    <property type="match status" value="1"/>
</dbReference>
<evidence type="ECO:0000256" key="1">
    <source>
        <dbReference type="SAM" id="MobiDB-lite"/>
    </source>
</evidence>
<dbReference type="Proteomes" id="UP000011064">
    <property type="component" value="Unassembled WGS sequence"/>
</dbReference>
<feature type="transmembrane region" description="Helical" evidence="2">
    <location>
        <begin position="312"/>
        <end position="331"/>
    </location>
</feature>
<feature type="compositionally biased region" description="Low complexity" evidence="1">
    <location>
        <begin position="159"/>
        <end position="176"/>
    </location>
</feature>
<feature type="transmembrane region" description="Helical" evidence="2">
    <location>
        <begin position="395"/>
        <end position="416"/>
    </location>
</feature>
<feature type="transmembrane region" description="Helical" evidence="2">
    <location>
        <begin position="125"/>
        <end position="146"/>
    </location>
</feature>
<dbReference type="Gene3D" id="1.20.1250.20">
    <property type="entry name" value="MFS general substrate transporter like domains"/>
    <property type="match status" value="2"/>
</dbReference>
<dbReference type="InterPro" id="IPR036259">
    <property type="entry name" value="MFS_trans_sf"/>
</dbReference>
<feature type="transmembrane region" description="Helical" evidence="2">
    <location>
        <begin position="239"/>
        <end position="259"/>
    </location>
</feature>
<evidence type="ECO:0000256" key="2">
    <source>
        <dbReference type="SAM" id="Phobius"/>
    </source>
</evidence>
<gene>
    <name evidence="3" type="ORF">GMDG_06733</name>
</gene>
<feature type="transmembrane region" description="Helical" evidence="2">
    <location>
        <begin position="64"/>
        <end position="87"/>
    </location>
</feature>
<dbReference type="STRING" id="658429.L8FV48"/>
<sequence>MARRSLGTLLARHLPFSPTTTPLQAITYLLFVSLSSIAFLVFLNAALSFVITARLGVVEGVGNLVGTLGFVDELVAIVACPLAGALSDRVGVRWVCVVGFGGVAGGLVAVVSVGSVVPGLVAARVLFSLGGAATATMVTAILPAVTGVERPRGERREAPPTITTTDTNDTTTATPLLSPPPTPITPLSRASRASTPPRMAGLVGLFTGLGALLALTLFLPLPAQFASFKGITQSAAVAYAFYTVATVAVLVAGACFIGLRGIRGDDGKGWHSLFGRASTNTTDASPVAPPQPYHRLLLSAAGLAFTSPPLRLAYLGGFVARASSVAISLFIPLSINAFFMRHGFCRGAPNDTTPELKDECRAAYVLAAQLTGASQLVALLCAPLFGILSDRYRRFNAPLVGAAAAGVVGFVAFARLESPEIGNVEGRGGSAWVFLIVALIGISQIGAIVCSLGLLGRGVQGEDGGVHTIFATRG</sequence>
<feature type="transmembrane region" description="Helical" evidence="2">
    <location>
        <begin position="28"/>
        <end position="52"/>
    </location>
</feature>
<evidence type="ECO:0008006" key="5">
    <source>
        <dbReference type="Google" id="ProtNLM"/>
    </source>
</evidence>
<dbReference type="SUPFAM" id="SSF103473">
    <property type="entry name" value="MFS general substrate transporter"/>
    <property type="match status" value="2"/>
</dbReference>
<name>L8FV48_PSED2</name>
<dbReference type="InParanoid" id="L8FV48"/>
<feature type="transmembrane region" description="Helical" evidence="2">
    <location>
        <begin position="199"/>
        <end position="219"/>
    </location>
</feature>
<protein>
    <recommendedName>
        <fullName evidence="5">Major facilitator superfamily (MFS) profile domain-containing protein</fullName>
    </recommendedName>
</protein>
<keyword evidence="2" id="KW-1133">Transmembrane helix</keyword>
<dbReference type="PANTHER" id="PTHR23524">
    <property type="entry name" value="TRANSPORTER, PUTATIVE (AFU_ORTHOLOGUE AFUA_8G04850)-RELATED"/>
    <property type="match status" value="1"/>
</dbReference>
<feature type="transmembrane region" description="Helical" evidence="2">
    <location>
        <begin position="362"/>
        <end position="388"/>
    </location>
</feature>
<proteinExistence type="predicted"/>
<dbReference type="HOGENOM" id="CLU_033727_0_0_1"/>
<dbReference type="VEuPathDB" id="FungiDB:GMDG_06733"/>
<feature type="transmembrane region" description="Helical" evidence="2">
    <location>
        <begin position="94"/>
        <end position="113"/>
    </location>
</feature>
<accession>L8FV48</accession>
<evidence type="ECO:0000313" key="4">
    <source>
        <dbReference type="Proteomes" id="UP000011064"/>
    </source>
</evidence>